<dbReference type="EC" id="2.3.1.-" evidence="2"/>
<dbReference type="RefSeq" id="WP_338209645.1">
    <property type="nucleotide sequence ID" value="NZ_JAYMFF010000007.1"/>
</dbReference>
<dbReference type="GO" id="GO:0016746">
    <property type="term" value="F:acyltransferase activity"/>
    <property type="evidence" value="ECO:0007669"/>
    <property type="project" value="UniProtKB-KW"/>
</dbReference>
<sequence length="243" mass="28402">MRREMMIDELDWDSNYFNLRCGKVDLTEEDINSGALVDLASRINQFDFVSIRCAGNFVETNYRITSELHARLVDINIQLSKSIEQAPEPSDFRIIPSRDLDEDLFLQMKVLEKDYMYSKFVRDPHMRSRNAFNVYNEWIANSKCFDDKYFAVKLVERRVAGFTLFRLVDNDVTLELVKVNEDFRGCGIASELMRGIDHFGSLRGCETARVGTQLDNLPAINMYHKMGFREVSRTFVYHCWNVD</sequence>
<dbReference type="Pfam" id="PF00583">
    <property type="entry name" value="Acetyltransf_1"/>
    <property type="match status" value="1"/>
</dbReference>
<comment type="caution">
    <text evidence="2">The sequence shown here is derived from an EMBL/GenBank/DDBJ whole genome shotgun (WGS) entry which is preliminary data.</text>
</comment>
<gene>
    <name evidence="2" type="ORF">VIN30_04575</name>
</gene>
<dbReference type="PROSITE" id="PS51186">
    <property type="entry name" value="GNAT"/>
    <property type="match status" value="1"/>
</dbReference>
<name>A0ABU6IH28_9ACTN</name>
<dbReference type="InterPro" id="IPR016181">
    <property type="entry name" value="Acyl_CoA_acyltransferase"/>
</dbReference>
<feature type="domain" description="N-acetyltransferase" evidence="1">
    <location>
        <begin position="95"/>
        <end position="243"/>
    </location>
</feature>
<dbReference type="InterPro" id="IPR000182">
    <property type="entry name" value="GNAT_dom"/>
</dbReference>
<dbReference type="Proteomes" id="UP001349994">
    <property type="component" value="Unassembled WGS sequence"/>
</dbReference>
<evidence type="ECO:0000313" key="2">
    <source>
        <dbReference type="EMBL" id="MEC4175717.1"/>
    </source>
</evidence>
<dbReference type="Gene3D" id="3.40.630.30">
    <property type="match status" value="1"/>
</dbReference>
<evidence type="ECO:0000313" key="3">
    <source>
        <dbReference type="Proteomes" id="UP001349994"/>
    </source>
</evidence>
<proteinExistence type="predicted"/>
<reference evidence="2 3" key="1">
    <citation type="submission" date="2024-01" db="EMBL/GenBank/DDBJ databases">
        <title>novel species in genus Adlercreutzia.</title>
        <authorList>
            <person name="Liu X."/>
        </authorList>
    </citation>
    <scope>NUCLEOTIDE SEQUENCE [LARGE SCALE GENOMIC DNA]</scope>
    <source>
        <strain evidence="2 3">R7</strain>
    </source>
</reference>
<protein>
    <submittedName>
        <fullName evidence="2">GNAT family N-acetyltransferase</fullName>
        <ecNumber evidence="2">2.3.1.-</ecNumber>
    </submittedName>
</protein>
<dbReference type="SUPFAM" id="SSF55729">
    <property type="entry name" value="Acyl-CoA N-acyltransferases (Nat)"/>
    <property type="match status" value="1"/>
</dbReference>
<keyword evidence="2" id="KW-0808">Transferase</keyword>
<evidence type="ECO:0000259" key="1">
    <source>
        <dbReference type="PROSITE" id="PS51186"/>
    </source>
</evidence>
<dbReference type="EMBL" id="JAYMFF010000007">
    <property type="protein sequence ID" value="MEC4175717.1"/>
    <property type="molecule type" value="Genomic_DNA"/>
</dbReference>
<keyword evidence="2" id="KW-0012">Acyltransferase</keyword>
<accession>A0ABU6IH28</accession>
<organism evidence="2 3">
    <name type="scientific">Adlercreutzia wanghongyangiae</name>
    <dbReference type="NCBI Taxonomy" id="3111451"/>
    <lineage>
        <taxon>Bacteria</taxon>
        <taxon>Bacillati</taxon>
        <taxon>Actinomycetota</taxon>
        <taxon>Coriobacteriia</taxon>
        <taxon>Eggerthellales</taxon>
        <taxon>Eggerthellaceae</taxon>
        <taxon>Adlercreutzia</taxon>
    </lineage>
</organism>
<keyword evidence="3" id="KW-1185">Reference proteome</keyword>